<reference evidence="3" key="2">
    <citation type="submission" date="2020-09" db="EMBL/GenBank/DDBJ databases">
        <authorList>
            <person name="Sun Q."/>
            <person name="Ohkuma M."/>
        </authorList>
    </citation>
    <scope>NUCLEOTIDE SEQUENCE</scope>
    <source>
        <strain evidence="3">JCM 3086</strain>
    </source>
</reference>
<keyword evidence="2" id="KW-0812">Transmembrane</keyword>
<accession>A0A917KH35</accession>
<comment type="caution">
    <text evidence="3">The sequence shown here is derived from an EMBL/GenBank/DDBJ whole genome shotgun (WGS) entry which is preliminary data.</text>
</comment>
<keyword evidence="2" id="KW-1133">Transmembrane helix</keyword>
<dbReference type="Proteomes" id="UP000657574">
    <property type="component" value="Unassembled WGS sequence"/>
</dbReference>
<keyword evidence="4" id="KW-1185">Reference proteome</keyword>
<evidence type="ECO:0000313" key="4">
    <source>
        <dbReference type="Proteomes" id="UP000657574"/>
    </source>
</evidence>
<organism evidence="3 4">
    <name type="scientific">Streptomyces brasiliensis</name>
    <dbReference type="NCBI Taxonomy" id="1954"/>
    <lineage>
        <taxon>Bacteria</taxon>
        <taxon>Bacillati</taxon>
        <taxon>Actinomycetota</taxon>
        <taxon>Actinomycetes</taxon>
        <taxon>Kitasatosporales</taxon>
        <taxon>Streptomycetaceae</taxon>
        <taxon>Streptomyces</taxon>
    </lineage>
</organism>
<proteinExistence type="predicted"/>
<dbReference type="EMBL" id="BMQA01000005">
    <property type="protein sequence ID" value="GGJ09692.1"/>
    <property type="molecule type" value="Genomic_DNA"/>
</dbReference>
<sequence length="80" mass="8813">MAQETEPAAEASGQEEAGPEETPARRRPWVKWTRRVVLTLVLVLLVPLLGAETALRVNYTGDPADGTYTRDKDAIWLGHA</sequence>
<evidence type="ECO:0000256" key="1">
    <source>
        <dbReference type="SAM" id="MobiDB-lite"/>
    </source>
</evidence>
<keyword evidence="2" id="KW-0472">Membrane</keyword>
<evidence type="ECO:0000256" key="2">
    <source>
        <dbReference type="SAM" id="Phobius"/>
    </source>
</evidence>
<reference evidence="3" key="1">
    <citation type="journal article" date="2014" name="Int. J. Syst. Evol. Microbiol.">
        <title>Complete genome sequence of Corynebacterium casei LMG S-19264T (=DSM 44701T), isolated from a smear-ripened cheese.</title>
        <authorList>
            <consortium name="US DOE Joint Genome Institute (JGI-PGF)"/>
            <person name="Walter F."/>
            <person name="Albersmeier A."/>
            <person name="Kalinowski J."/>
            <person name="Ruckert C."/>
        </authorList>
    </citation>
    <scope>NUCLEOTIDE SEQUENCE</scope>
    <source>
        <strain evidence="3">JCM 3086</strain>
    </source>
</reference>
<feature type="region of interest" description="Disordered" evidence="1">
    <location>
        <begin position="1"/>
        <end position="26"/>
    </location>
</feature>
<evidence type="ECO:0000313" key="3">
    <source>
        <dbReference type="EMBL" id="GGJ09692.1"/>
    </source>
</evidence>
<name>A0A917KH35_9ACTN</name>
<feature type="transmembrane region" description="Helical" evidence="2">
    <location>
        <begin position="36"/>
        <end position="55"/>
    </location>
</feature>
<gene>
    <name evidence="3" type="ORF">GCM10010121_020100</name>
</gene>
<protein>
    <submittedName>
        <fullName evidence="3">Uncharacterized protein</fullName>
    </submittedName>
</protein>
<dbReference type="AlphaFoldDB" id="A0A917KH35"/>